<feature type="compositionally biased region" description="Basic and acidic residues" evidence="3">
    <location>
        <begin position="374"/>
        <end position="391"/>
    </location>
</feature>
<dbReference type="InterPro" id="IPR003595">
    <property type="entry name" value="Tyr_Pase_cat"/>
</dbReference>
<dbReference type="GO" id="GO:0005634">
    <property type="term" value="C:nucleus"/>
    <property type="evidence" value="ECO:0007669"/>
    <property type="project" value="TreeGrafter"/>
</dbReference>
<evidence type="ECO:0000256" key="1">
    <source>
        <dbReference type="ARBA" id="ARBA00013015"/>
    </source>
</evidence>
<dbReference type="EMBL" id="AZGZ01000040">
    <property type="protein sequence ID" value="KZZ87020.1"/>
    <property type="molecule type" value="Genomic_DNA"/>
</dbReference>
<keyword evidence="2" id="KW-0378">Hydrolase</keyword>
<feature type="region of interest" description="Disordered" evidence="3">
    <location>
        <begin position="239"/>
        <end position="303"/>
    </location>
</feature>
<evidence type="ECO:0000259" key="4">
    <source>
        <dbReference type="PROSITE" id="PS50056"/>
    </source>
</evidence>
<dbReference type="InterPro" id="IPR000387">
    <property type="entry name" value="Tyr_Pase_dom"/>
</dbReference>
<dbReference type="SMART" id="SM00404">
    <property type="entry name" value="PTPc_motif"/>
    <property type="match status" value="1"/>
</dbReference>
<evidence type="ECO:0000313" key="6">
    <source>
        <dbReference type="EMBL" id="KZZ87020.1"/>
    </source>
</evidence>
<dbReference type="GO" id="GO:0042995">
    <property type="term" value="C:cell projection"/>
    <property type="evidence" value="ECO:0007669"/>
    <property type="project" value="TreeGrafter"/>
</dbReference>
<dbReference type="PROSITE" id="PS50056">
    <property type="entry name" value="TYR_PHOSPHATASE_2"/>
    <property type="match status" value="1"/>
</dbReference>
<name>A0A166N0C3_9EURO</name>
<dbReference type="InterPro" id="IPR051281">
    <property type="entry name" value="Dual-spec_lipid-protein_phosph"/>
</dbReference>
<sequence length="607" mass="68630">MVSKIAFPQIVAGPRARHAETGLDLAYVTDNIIATSGPASAYPKRVYRNPTDELVRWLDKQHPDQWYIWEFRAEGTGYPDEEVHNRIHHFPFPDHHPPPFAVIPQLVASMRNWLLDESIPDEERNKRVAVIHCKAGKGRTGTMLVSYLMSEEGWGRTRALRQFTKTRMRSGFGKGVTIASQKRYVKYVEKWVKDFGKVYVERPVEILGVRVWGLKDGVQVTIDGFVEQGKKIERVHRFTKDETQRIQPGSEDDKFEKVPSKQKRRSTAPQANEAQDNELHGNSMSKRASTAPSPSRASTSQSFVSVTHTSNLADAFSSLNPFQSSSRTSTSQSCSSSSSSSDDEGSTSSSPSDYDNDGDSDEDSNKPKKPKLKPRNERIQKELRKEREKKLRPAHISRPIRRTQPAYILCPSERIILPTSDVNISMERRVSAAGFTMATSIAHCWFNAYFEGGRENDEGIFGVRWDQMDGIKGTNGRGVKACQGVEIIWRYVTGRKEEEDAIPEEYNEEVMSENERKQKIEKQMTQGRETKLGGAEETAFPIDAGEVNLIKEISGRSHVEEVVTVPKPGEEIKESEPANWKGEEPAQQEDEKGLFIKKKGKDKDRKN</sequence>
<feature type="compositionally biased region" description="Basic and acidic residues" evidence="3">
    <location>
        <begin position="568"/>
        <end position="594"/>
    </location>
</feature>
<dbReference type="GO" id="GO:0005886">
    <property type="term" value="C:plasma membrane"/>
    <property type="evidence" value="ECO:0007669"/>
    <property type="project" value="TreeGrafter"/>
</dbReference>
<dbReference type="GO" id="GO:0043491">
    <property type="term" value="P:phosphatidylinositol 3-kinase/protein kinase B signal transduction"/>
    <property type="evidence" value="ECO:0007669"/>
    <property type="project" value="TreeGrafter"/>
</dbReference>
<feature type="compositionally biased region" description="Low complexity" evidence="3">
    <location>
        <begin position="287"/>
        <end position="300"/>
    </location>
</feature>
<dbReference type="PROSITE" id="PS00383">
    <property type="entry name" value="TYR_PHOSPHATASE_1"/>
    <property type="match status" value="1"/>
</dbReference>
<evidence type="ECO:0000256" key="2">
    <source>
        <dbReference type="ARBA" id="ARBA00022801"/>
    </source>
</evidence>
<keyword evidence="7" id="KW-1185">Reference proteome</keyword>
<reference evidence="6 7" key="1">
    <citation type="journal article" date="2016" name="Genome Biol. Evol.">
        <title>Divergent and convergent evolution of fungal pathogenicity.</title>
        <authorList>
            <person name="Shang Y."/>
            <person name="Xiao G."/>
            <person name="Zheng P."/>
            <person name="Cen K."/>
            <person name="Zhan S."/>
            <person name="Wang C."/>
        </authorList>
    </citation>
    <scope>NUCLEOTIDE SEQUENCE [LARGE SCALE GENOMIC DNA]</scope>
    <source>
        <strain evidence="6 7">ARSEF 7405</strain>
    </source>
</reference>
<evidence type="ECO:0000256" key="3">
    <source>
        <dbReference type="SAM" id="MobiDB-lite"/>
    </source>
</evidence>
<dbReference type="GO" id="GO:0005829">
    <property type="term" value="C:cytosol"/>
    <property type="evidence" value="ECO:0007669"/>
    <property type="project" value="TreeGrafter"/>
</dbReference>
<dbReference type="AlphaFoldDB" id="A0A166N0C3"/>
<dbReference type="Pfam" id="PF22784">
    <property type="entry name" value="PTP-SAK"/>
    <property type="match status" value="1"/>
</dbReference>
<proteinExistence type="predicted"/>
<feature type="region of interest" description="Disordered" evidence="3">
    <location>
        <begin position="564"/>
        <end position="607"/>
    </location>
</feature>
<dbReference type="Gene3D" id="3.90.190.10">
    <property type="entry name" value="Protein tyrosine phosphatase superfamily"/>
    <property type="match status" value="1"/>
</dbReference>
<dbReference type="GO" id="GO:0004725">
    <property type="term" value="F:protein tyrosine phosphatase activity"/>
    <property type="evidence" value="ECO:0007669"/>
    <property type="project" value="TreeGrafter"/>
</dbReference>
<dbReference type="OrthoDB" id="16692at2759"/>
<dbReference type="PANTHER" id="PTHR12305:SF81">
    <property type="entry name" value="PHOSPHATIDYLINOSITOL 3,4,5-TRISPHOSPHATE 3-PHOSPHATASE AND DUAL-SPECIFICITY PROTEIN PHOSPHATASE PTEN"/>
    <property type="match status" value="1"/>
</dbReference>
<dbReference type="InterPro" id="IPR057023">
    <property type="entry name" value="PTP-SAK"/>
</dbReference>
<comment type="caution">
    <text evidence="6">The sequence shown here is derived from an EMBL/GenBank/DDBJ whole genome shotgun (WGS) entry which is preliminary data.</text>
</comment>
<dbReference type="PANTHER" id="PTHR12305">
    <property type="entry name" value="PHOSPHATASE WITH HOMOLOGY TO TENSIN"/>
    <property type="match status" value="1"/>
</dbReference>
<dbReference type="PROSITE" id="PS51181">
    <property type="entry name" value="PPASE_TENSIN"/>
    <property type="match status" value="1"/>
</dbReference>
<dbReference type="CDD" id="cd14497">
    <property type="entry name" value="PTP_PTEN-like"/>
    <property type="match status" value="1"/>
</dbReference>
<feature type="domain" description="Tyrosine specific protein phosphatases" evidence="4">
    <location>
        <begin position="104"/>
        <end position="167"/>
    </location>
</feature>
<protein>
    <recommendedName>
        <fullName evidence="1">phosphatidylinositol-3,4,5-trisphosphate 3-phosphatase</fullName>
        <ecNumber evidence="1">3.1.3.67</ecNumber>
    </recommendedName>
</protein>
<feature type="domain" description="Phosphatase tensin-type" evidence="5">
    <location>
        <begin position="14"/>
        <end position="195"/>
    </location>
</feature>
<accession>A0A166N0C3</accession>
<dbReference type="InterPro" id="IPR029023">
    <property type="entry name" value="Tensin_phosphatase"/>
</dbReference>
<dbReference type="InterPro" id="IPR016130">
    <property type="entry name" value="Tyr_Pase_AS"/>
</dbReference>
<dbReference type="VEuPathDB" id="FungiDB:AAP_05966"/>
<dbReference type="GO" id="GO:0051896">
    <property type="term" value="P:regulation of phosphatidylinositol 3-kinase/protein kinase B signal transduction"/>
    <property type="evidence" value="ECO:0007669"/>
    <property type="project" value="TreeGrafter"/>
</dbReference>
<evidence type="ECO:0000313" key="7">
    <source>
        <dbReference type="Proteomes" id="UP000242877"/>
    </source>
</evidence>
<feature type="compositionally biased region" description="Low complexity" evidence="3">
    <location>
        <begin position="324"/>
        <end position="353"/>
    </location>
</feature>
<organism evidence="6 7">
    <name type="scientific">Ascosphaera apis ARSEF 7405</name>
    <dbReference type="NCBI Taxonomy" id="392613"/>
    <lineage>
        <taxon>Eukaryota</taxon>
        <taxon>Fungi</taxon>
        <taxon>Dikarya</taxon>
        <taxon>Ascomycota</taxon>
        <taxon>Pezizomycotina</taxon>
        <taxon>Eurotiomycetes</taxon>
        <taxon>Eurotiomycetidae</taxon>
        <taxon>Onygenales</taxon>
        <taxon>Ascosphaeraceae</taxon>
        <taxon>Ascosphaera</taxon>
    </lineage>
</organism>
<dbReference type="GO" id="GO:0046856">
    <property type="term" value="P:phosphatidylinositol dephosphorylation"/>
    <property type="evidence" value="ECO:0007669"/>
    <property type="project" value="TreeGrafter"/>
</dbReference>
<dbReference type="GO" id="GO:0016314">
    <property type="term" value="F:phosphatidylinositol-3,4,5-trisphosphate 3-phosphatase activity"/>
    <property type="evidence" value="ECO:0007669"/>
    <property type="project" value="UniProtKB-EC"/>
</dbReference>
<dbReference type="EC" id="3.1.3.67" evidence="1"/>
<dbReference type="InterPro" id="IPR029021">
    <property type="entry name" value="Prot-tyrosine_phosphatase-like"/>
</dbReference>
<feature type="compositionally biased region" description="Polar residues" evidence="3">
    <location>
        <begin position="267"/>
        <end position="286"/>
    </location>
</feature>
<dbReference type="Proteomes" id="UP000242877">
    <property type="component" value="Unassembled WGS sequence"/>
</dbReference>
<gene>
    <name evidence="6" type="ORF">AAP_05966</name>
</gene>
<feature type="region of interest" description="Disordered" evidence="3">
    <location>
        <begin position="321"/>
        <end position="393"/>
    </location>
</feature>
<dbReference type="SUPFAM" id="SSF52799">
    <property type="entry name" value="(Phosphotyrosine protein) phosphatases II"/>
    <property type="match status" value="1"/>
</dbReference>
<evidence type="ECO:0000259" key="5">
    <source>
        <dbReference type="PROSITE" id="PS51181"/>
    </source>
</evidence>